<evidence type="ECO:0000313" key="2">
    <source>
        <dbReference type="EMBL" id="KZP26141.1"/>
    </source>
</evidence>
<protein>
    <submittedName>
        <fullName evidence="2">Uncharacterized protein</fullName>
    </submittedName>
</protein>
<organism evidence="2 3">
    <name type="scientific">Athelia psychrophila</name>
    <dbReference type="NCBI Taxonomy" id="1759441"/>
    <lineage>
        <taxon>Eukaryota</taxon>
        <taxon>Fungi</taxon>
        <taxon>Dikarya</taxon>
        <taxon>Basidiomycota</taxon>
        <taxon>Agaricomycotina</taxon>
        <taxon>Agaricomycetes</taxon>
        <taxon>Agaricomycetidae</taxon>
        <taxon>Atheliales</taxon>
        <taxon>Atheliaceae</taxon>
        <taxon>Athelia</taxon>
    </lineage>
</organism>
<dbReference type="Proteomes" id="UP000076532">
    <property type="component" value="Unassembled WGS sequence"/>
</dbReference>
<reference evidence="2 3" key="1">
    <citation type="journal article" date="2016" name="Mol. Biol. Evol.">
        <title>Comparative Genomics of Early-Diverging Mushroom-Forming Fungi Provides Insights into the Origins of Lignocellulose Decay Capabilities.</title>
        <authorList>
            <person name="Nagy L.G."/>
            <person name="Riley R."/>
            <person name="Tritt A."/>
            <person name="Adam C."/>
            <person name="Daum C."/>
            <person name="Floudas D."/>
            <person name="Sun H."/>
            <person name="Yadav J.S."/>
            <person name="Pangilinan J."/>
            <person name="Larsson K.H."/>
            <person name="Matsuura K."/>
            <person name="Barry K."/>
            <person name="Labutti K."/>
            <person name="Kuo R."/>
            <person name="Ohm R.A."/>
            <person name="Bhattacharya S.S."/>
            <person name="Shirouzu T."/>
            <person name="Yoshinaga Y."/>
            <person name="Martin F.M."/>
            <person name="Grigoriev I.V."/>
            <person name="Hibbett D.S."/>
        </authorList>
    </citation>
    <scope>NUCLEOTIDE SEQUENCE [LARGE SCALE GENOMIC DNA]</scope>
    <source>
        <strain evidence="2 3">CBS 109695</strain>
    </source>
</reference>
<dbReference type="EMBL" id="KV417516">
    <property type="protein sequence ID" value="KZP26141.1"/>
    <property type="molecule type" value="Genomic_DNA"/>
</dbReference>
<gene>
    <name evidence="2" type="ORF">FIBSPDRAFT_357578</name>
</gene>
<dbReference type="AlphaFoldDB" id="A0A166PIX6"/>
<dbReference type="OrthoDB" id="3181072at2759"/>
<feature type="compositionally biased region" description="Polar residues" evidence="1">
    <location>
        <begin position="1"/>
        <end position="13"/>
    </location>
</feature>
<evidence type="ECO:0000313" key="3">
    <source>
        <dbReference type="Proteomes" id="UP000076532"/>
    </source>
</evidence>
<evidence type="ECO:0000256" key="1">
    <source>
        <dbReference type="SAM" id="MobiDB-lite"/>
    </source>
</evidence>
<accession>A0A166PIX6</accession>
<name>A0A166PIX6_9AGAM</name>
<keyword evidence="3" id="KW-1185">Reference proteome</keyword>
<feature type="region of interest" description="Disordered" evidence="1">
    <location>
        <begin position="1"/>
        <end position="23"/>
    </location>
</feature>
<sequence length="275" mass="30801">MDSPTTAHSQTGLQLPPPPDTDDIKRTLEFMQHTVATLRANIDTLNAQSTQLATQGLTMSDANAQITQMGAQIRSMDACQEKETERLKALMRDDLMRVTIRKLDPLIQTQVCTQLAAQAEVKVAAQIRMHLSLSPREQIDESRRELRRVRAALDNSKSRRINSALRMPRDEYEPLSVVCKADGERSAQFPENFRCLWSYDLKAAKALAHDYQLPVTSVREVNLNNITAHIGMQTSACIVAIPVPRGRGSRWMCGNATHSTSVRDTIVDLHCIRRG</sequence>
<proteinExistence type="predicted"/>